<evidence type="ECO:0000313" key="4">
    <source>
        <dbReference type="Proteomes" id="UP000054388"/>
    </source>
</evidence>
<dbReference type="PANTHER" id="PTHR42911:SF1">
    <property type="entry name" value="MODULATOR OF FTSH PROTEASE HFLC"/>
    <property type="match status" value="1"/>
</dbReference>
<dbReference type="Pfam" id="PF01145">
    <property type="entry name" value="Band_7"/>
    <property type="match status" value="1"/>
</dbReference>
<name>A0A101CD14_9FLAO</name>
<dbReference type="SUPFAM" id="SSF117892">
    <property type="entry name" value="Band 7/SPFH domain"/>
    <property type="match status" value="1"/>
</dbReference>
<dbReference type="GO" id="GO:0016020">
    <property type="term" value="C:membrane"/>
    <property type="evidence" value="ECO:0007669"/>
    <property type="project" value="UniProtKB-SubCell"/>
</dbReference>
<dbReference type="Proteomes" id="UP000054388">
    <property type="component" value="Unassembled WGS sequence"/>
</dbReference>
<dbReference type="InterPro" id="IPR001107">
    <property type="entry name" value="Band_7"/>
</dbReference>
<accession>A0A101CD14</accession>
<dbReference type="Gene3D" id="3.30.479.30">
    <property type="entry name" value="Band 7 domain"/>
    <property type="match status" value="1"/>
</dbReference>
<comment type="subcellular location">
    <subcellularLocation>
        <location evidence="1">Membrane</location>
        <topology evidence="1">Single-pass membrane protein</topology>
    </subcellularLocation>
</comment>
<protein>
    <recommendedName>
        <fullName evidence="2">Band 7 domain-containing protein</fullName>
    </recommendedName>
</protein>
<dbReference type="EMBL" id="LMAI01000015">
    <property type="protein sequence ID" value="KUJ54021.1"/>
    <property type="molecule type" value="Genomic_DNA"/>
</dbReference>
<organism evidence="3 4">
    <name type="scientific">Chryseobacterium aquaticum subsp. greenlandense</name>
    <dbReference type="NCBI Taxonomy" id="345663"/>
    <lineage>
        <taxon>Bacteria</taxon>
        <taxon>Pseudomonadati</taxon>
        <taxon>Bacteroidota</taxon>
        <taxon>Flavobacteriia</taxon>
        <taxon>Flavobacteriales</taxon>
        <taxon>Weeksellaceae</taxon>
        <taxon>Chryseobacterium group</taxon>
        <taxon>Chryseobacterium</taxon>
    </lineage>
</organism>
<feature type="domain" description="Band 7" evidence="2">
    <location>
        <begin position="10"/>
        <end position="115"/>
    </location>
</feature>
<reference evidence="3 4" key="1">
    <citation type="submission" date="2015-10" db="EMBL/GenBank/DDBJ databases">
        <title>Genome sequence of Chryseobacterium greenlandense.</title>
        <authorList>
            <person name="Newman J."/>
            <person name="Fischer K."/>
            <person name="Miller J."/>
        </authorList>
    </citation>
    <scope>NUCLEOTIDE SEQUENCE [LARGE SCALE GENOMIC DNA]</scope>
    <source>
        <strain evidence="3 4">UMB34</strain>
    </source>
</reference>
<comment type="caution">
    <text evidence="3">The sequence shown here is derived from an EMBL/GenBank/DDBJ whole genome shotgun (WGS) entry which is preliminary data.</text>
</comment>
<proteinExistence type="predicted"/>
<dbReference type="InterPro" id="IPR036013">
    <property type="entry name" value="Band_7/SPFH_dom_sf"/>
</dbReference>
<evidence type="ECO:0000259" key="2">
    <source>
        <dbReference type="Pfam" id="PF01145"/>
    </source>
</evidence>
<dbReference type="AlphaFoldDB" id="A0A101CD14"/>
<evidence type="ECO:0000256" key="1">
    <source>
        <dbReference type="ARBA" id="ARBA00004167"/>
    </source>
</evidence>
<gene>
    <name evidence="3" type="ORF">AR686_17700</name>
</gene>
<sequence length="170" mass="19870">MFDAVKIWIIVQPWESALRVRFGKHIKKFSGGTYFRLPYFDSIYIQENRLRVCTMAMQTLTTKDGETITIEAAVGYSIKDLEKLYKTLFAPETTVENIIKSAIADYITSKDSNDIKPFEIEKQAEFKVKEQDYGLEFSYVKILSFARVKTFRLIQDSSWSYNELELTKKK</sequence>
<dbReference type="PANTHER" id="PTHR42911">
    <property type="entry name" value="MODULATOR OF FTSH PROTEASE HFLC"/>
    <property type="match status" value="1"/>
</dbReference>
<evidence type="ECO:0000313" key="3">
    <source>
        <dbReference type="EMBL" id="KUJ54021.1"/>
    </source>
</evidence>